<comment type="caution">
    <text evidence="5">The sequence shown here is derived from an EMBL/GenBank/DDBJ whole genome shotgun (WGS) entry which is preliminary data.</text>
</comment>
<evidence type="ECO:0000256" key="1">
    <source>
        <dbReference type="ARBA" id="ARBA00001947"/>
    </source>
</evidence>
<proteinExistence type="predicted"/>
<evidence type="ECO:0000256" key="2">
    <source>
        <dbReference type="ARBA" id="ARBA00022670"/>
    </source>
</evidence>
<dbReference type="SMART" id="SM01154">
    <property type="entry name" value="DUF1704"/>
    <property type="match status" value="1"/>
</dbReference>
<organism evidence="5 6">
    <name type="scientific">Marinicella litoralis</name>
    <dbReference type="NCBI Taxonomy" id="644220"/>
    <lineage>
        <taxon>Bacteria</taxon>
        <taxon>Pseudomonadati</taxon>
        <taxon>Pseudomonadota</taxon>
        <taxon>Gammaproteobacteria</taxon>
        <taxon>Lysobacterales</taxon>
        <taxon>Marinicellaceae</taxon>
        <taxon>Marinicella</taxon>
    </lineage>
</organism>
<dbReference type="OrthoDB" id="9785840at2"/>
<dbReference type="PANTHER" id="PTHR31817">
    <property type="match status" value="1"/>
</dbReference>
<dbReference type="GO" id="GO:0080164">
    <property type="term" value="P:regulation of nitric oxide metabolic process"/>
    <property type="evidence" value="ECO:0007669"/>
    <property type="project" value="TreeGrafter"/>
</dbReference>
<protein>
    <submittedName>
        <fullName evidence="5">Uncharacterized protein (TIGR02421 family)</fullName>
    </submittedName>
</protein>
<evidence type="ECO:0000256" key="3">
    <source>
        <dbReference type="ARBA" id="ARBA00022801"/>
    </source>
</evidence>
<accession>A0A4R6XQB6</accession>
<evidence type="ECO:0000313" key="5">
    <source>
        <dbReference type="EMBL" id="TDR20390.1"/>
    </source>
</evidence>
<dbReference type="InterPro" id="IPR012548">
    <property type="entry name" value="MATCAP"/>
</dbReference>
<evidence type="ECO:0000313" key="6">
    <source>
        <dbReference type="Proteomes" id="UP000295724"/>
    </source>
</evidence>
<dbReference type="Proteomes" id="UP000295724">
    <property type="component" value="Unassembled WGS sequence"/>
</dbReference>
<evidence type="ECO:0000256" key="4">
    <source>
        <dbReference type="ARBA" id="ARBA00023049"/>
    </source>
</evidence>
<comment type="cofactor">
    <cofactor evidence="1">
        <name>Zn(2+)</name>
        <dbReference type="ChEBI" id="CHEBI:29105"/>
    </cofactor>
</comment>
<sequence length="416" mass="46672">MLDKNNIIKINSLLYQATKPIRILAHISWPESVKEEFFRQKAQALPHVEYPTFNPTDVFAALTEARRHMQGTCVVNDWFQRTADNIENTAHLLMACGTDAFYTYSSRLYGSPLDTLVDQKSTSLDLAKQIDSLIGTFCKIDLGAPEPACFLAETVAADMKKAVLDIFGDDAPEILVVDELSANALASAKQIRIRRNACFTDKDTRQLINHEAYIHVATSLNGMAQTDLPILQAGHPGTTKTQEGLAVFAEFITGSMDIDRLQRLADRVLAIQMAVEGADFLEVYQYFLTRIGNQEQAYENARRVFRGGVLTGGAPFTKDIVYLEGLMRVHNFLRAIVVNGRTDCLRLLFCGKLDIEDIPVLHHLSAIGLCQTPKYLPPWAKDLRFLLSYLAYTSFLNQIDFAQVKLHYEDMLKGLD</sequence>
<dbReference type="RefSeq" id="WP_099018243.1">
    <property type="nucleotide sequence ID" value="NZ_NIHB01000001.1"/>
</dbReference>
<dbReference type="AlphaFoldDB" id="A0A4R6XQB6"/>
<keyword evidence="6" id="KW-1185">Reference proteome</keyword>
<dbReference type="GO" id="GO:0006508">
    <property type="term" value="P:proteolysis"/>
    <property type="evidence" value="ECO:0007669"/>
    <property type="project" value="UniProtKB-KW"/>
</dbReference>
<gene>
    <name evidence="5" type="ORF">C8D91_1362</name>
</gene>
<keyword evidence="4" id="KW-0482">Metalloprotease</keyword>
<dbReference type="PANTHER" id="PTHR31817:SF0">
    <property type="entry name" value="CHROMOSOME UNDETERMINED SCAFFOLD_67, WHOLE GENOME SHOTGUN SEQUENCE"/>
    <property type="match status" value="1"/>
</dbReference>
<keyword evidence="2" id="KW-0645">Protease</keyword>
<dbReference type="EMBL" id="SNZB01000003">
    <property type="protein sequence ID" value="TDR20390.1"/>
    <property type="molecule type" value="Genomic_DNA"/>
</dbReference>
<name>A0A4R6XQB6_9GAMM</name>
<keyword evidence="3" id="KW-0378">Hydrolase</keyword>
<dbReference type="Pfam" id="PF08014">
    <property type="entry name" value="MATCAP"/>
    <property type="match status" value="1"/>
</dbReference>
<reference evidence="5 6" key="1">
    <citation type="submission" date="2019-03" db="EMBL/GenBank/DDBJ databases">
        <title>Genomic Encyclopedia of Type Strains, Phase IV (KMG-IV): sequencing the most valuable type-strain genomes for metagenomic binning, comparative biology and taxonomic classification.</title>
        <authorList>
            <person name="Goeker M."/>
        </authorList>
    </citation>
    <scope>NUCLEOTIDE SEQUENCE [LARGE SCALE GENOMIC DNA]</scope>
    <source>
        <strain evidence="5 6">DSM 25488</strain>
    </source>
</reference>
<dbReference type="GO" id="GO:0008237">
    <property type="term" value="F:metallopeptidase activity"/>
    <property type="evidence" value="ECO:0007669"/>
    <property type="project" value="UniProtKB-KW"/>
</dbReference>